<evidence type="ECO:0000256" key="6">
    <source>
        <dbReference type="ARBA" id="ARBA00023033"/>
    </source>
</evidence>
<dbReference type="EMBL" id="JACHMH010000001">
    <property type="protein sequence ID" value="MBB4676046.1"/>
    <property type="molecule type" value="Genomic_DNA"/>
</dbReference>
<keyword evidence="4 7" id="KW-0560">Oxidoreductase</keyword>
<comment type="caution">
    <text evidence="8">The sequence shown here is derived from an EMBL/GenBank/DDBJ whole genome shotgun (WGS) entry which is preliminary data.</text>
</comment>
<gene>
    <name evidence="8" type="ORF">HNR67_002164</name>
</gene>
<keyword evidence="3 7" id="KW-0479">Metal-binding</keyword>
<dbReference type="PANTHER" id="PTHR46696">
    <property type="entry name" value="P450, PUTATIVE (EUROFUNG)-RELATED"/>
    <property type="match status" value="1"/>
</dbReference>
<proteinExistence type="inferred from homology"/>
<dbReference type="GO" id="GO:0004497">
    <property type="term" value="F:monooxygenase activity"/>
    <property type="evidence" value="ECO:0007669"/>
    <property type="project" value="UniProtKB-KW"/>
</dbReference>
<accession>A0A7W7C7S1</accession>
<evidence type="ECO:0000256" key="1">
    <source>
        <dbReference type="ARBA" id="ARBA00010617"/>
    </source>
</evidence>
<dbReference type="InterPro" id="IPR002397">
    <property type="entry name" value="Cyt_P450_B"/>
</dbReference>
<dbReference type="Gene3D" id="1.10.630.10">
    <property type="entry name" value="Cytochrome P450"/>
    <property type="match status" value="1"/>
</dbReference>
<reference evidence="8 9" key="1">
    <citation type="submission" date="2020-08" db="EMBL/GenBank/DDBJ databases">
        <title>Sequencing the genomes of 1000 actinobacteria strains.</title>
        <authorList>
            <person name="Klenk H.-P."/>
        </authorList>
    </citation>
    <scope>NUCLEOTIDE SEQUENCE [LARGE SCALE GENOMIC DNA]</scope>
    <source>
        <strain evidence="8 9">DSM 44230</strain>
    </source>
</reference>
<dbReference type="CDD" id="cd20625">
    <property type="entry name" value="CYP164-like"/>
    <property type="match status" value="1"/>
</dbReference>
<keyword evidence="2 7" id="KW-0349">Heme</keyword>
<dbReference type="InterPro" id="IPR017972">
    <property type="entry name" value="Cyt_P450_CS"/>
</dbReference>
<dbReference type="PANTHER" id="PTHR46696:SF1">
    <property type="entry name" value="CYTOCHROME P450 YJIB-RELATED"/>
    <property type="match status" value="1"/>
</dbReference>
<dbReference type="PROSITE" id="PS00086">
    <property type="entry name" value="CYTOCHROME_P450"/>
    <property type="match status" value="1"/>
</dbReference>
<keyword evidence="6 7" id="KW-0503">Monooxygenase</keyword>
<keyword evidence="9" id="KW-1185">Reference proteome</keyword>
<dbReference type="GO" id="GO:0016705">
    <property type="term" value="F:oxidoreductase activity, acting on paired donors, with incorporation or reduction of molecular oxygen"/>
    <property type="evidence" value="ECO:0007669"/>
    <property type="project" value="InterPro"/>
</dbReference>
<organism evidence="8 9">
    <name type="scientific">Crossiella cryophila</name>
    <dbReference type="NCBI Taxonomy" id="43355"/>
    <lineage>
        <taxon>Bacteria</taxon>
        <taxon>Bacillati</taxon>
        <taxon>Actinomycetota</taxon>
        <taxon>Actinomycetes</taxon>
        <taxon>Pseudonocardiales</taxon>
        <taxon>Pseudonocardiaceae</taxon>
        <taxon>Crossiella</taxon>
    </lineage>
</organism>
<evidence type="ECO:0000313" key="9">
    <source>
        <dbReference type="Proteomes" id="UP000533598"/>
    </source>
</evidence>
<comment type="similarity">
    <text evidence="1 7">Belongs to the cytochrome P450 family.</text>
</comment>
<sequence>MNNLGPAASLRLGSQIQAAKATNWLLGGLGDLLVQVENPKWRENPYPLYEQIRQKGPLYRGLSGTWATTSHALCNQVLRDRRFGVKNADGSPVTGGALGAVANTYPESFLDQDPPDHTRLRRLAAPAFNPKRVDGYRPRVQQIVDSLLDKIEGQETFDLIKDLAAPLPITVISDLLGIPDADRGDFAEYGARIGEGLSGVHSIRQAKDLIHVGSELVALFDRLLKERTKDPGDDVISSLATAVGEEKMTARELHGTAMLLLLAGFETTVNLIGNGVHALLAHPEQWAQLRDKPELAAAMTEEALRYDPPVQATMRIAHADIELAGETIKSGQLVGVMLAAGNRDPEVYPEPDKFDITRTGGPEHLAFSSGIHYCIGARLARIEGEILFRSLAERMPLLRQAGPLERRESSTIRGLRAFPVTAKFPAQRSQ</sequence>
<dbReference type="AlphaFoldDB" id="A0A7W7C7S1"/>
<dbReference type="RefSeq" id="WP_185001919.1">
    <property type="nucleotide sequence ID" value="NZ_BAAAUI010000065.1"/>
</dbReference>
<dbReference type="Proteomes" id="UP000533598">
    <property type="component" value="Unassembled WGS sequence"/>
</dbReference>
<dbReference type="PRINTS" id="PR00359">
    <property type="entry name" value="BP450"/>
</dbReference>
<evidence type="ECO:0000256" key="2">
    <source>
        <dbReference type="ARBA" id="ARBA00022617"/>
    </source>
</evidence>
<keyword evidence="5 7" id="KW-0408">Iron</keyword>
<evidence type="ECO:0000256" key="3">
    <source>
        <dbReference type="ARBA" id="ARBA00022723"/>
    </source>
</evidence>
<evidence type="ECO:0000313" key="8">
    <source>
        <dbReference type="EMBL" id="MBB4676046.1"/>
    </source>
</evidence>
<dbReference type="GO" id="GO:0005506">
    <property type="term" value="F:iron ion binding"/>
    <property type="evidence" value="ECO:0007669"/>
    <property type="project" value="InterPro"/>
</dbReference>
<evidence type="ECO:0000256" key="5">
    <source>
        <dbReference type="ARBA" id="ARBA00023004"/>
    </source>
</evidence>
<dbReference type="FunFam" id="1.10.630.10:FF:000018">
    <property type="entry name" value="Cytochrome P450 monooxygenase"/>
    <property type="match status" value="1"/>
</dbReference>
<name>A0A7W7C7S1_9PSEU</name>
<dbReference type="SUPFAM" id="SSF48264">
    <property type="entry name" value="Cytochrome P450"/>
    <property type="match status" value="1"/>
</dbReference>
<evidence type="ECO:0000256" key="7">
    <source>
        <dbReference type="RuleBase" id="RU000461"/>
    </source>
</evidence>
<evidence type="ECO:0000256" key="4">
    <source>
        <dbReference type="ARBA" id="ARBA00023002"/>
    </source>
</evidence>
<dbReference type="InterPro" id="IPR001128">
    <property type="entry name" value="Cyt_P450"/>
</dbReference>
<protein>
    <submittedName>
        <fullName evidence="8">Cytochrome P450</fullName>
    </submittedName>
</protein>
<dbReference type="InterPro" id="IPR036396">
    <property type="entry name" value="Cyt_P450_sf"/>
</dbReference>
<dbReference type="GO" id="GO:0020037">
    <property type="term" value="F:heme binding"/>
    <property type="evidence" value="ECO:0007669"/>
    <property type="project" value="InterPro"/>
</dbReference>
<dbReference type="Pfam" id="PF00067">
    <property type="entry name" value="p450"/>
    <property type="match status" value="1"/>
</dbReference>